<name>A0ABU6WT72_9FABA</name>
<gene>
    <name evidence="2" type="ORF">PIB30_092491</name>
</gene>
<organism evidence="2 3">
    <name type="scientific">Stylosanthes scabra</name>
    <dbReference type="NCBI Taxonomy" id="79078"/>
    <lineage>
        <taxon>Eukaryota</taxon>
        <taxon>Viridiplantae</taxon>
        <taxon>Streptophyta</taxon>
        <taxon>Embryophyta</taxon>
        <taxon>Tracheophyta</taxon>
        <taxon>Spermatophyta</taxon>
        <taxon>Magnoliopsida</taxon>
        <taxon>eudicotyledons</taxon>
        <taxon>Gunneridae</taxon>
        <taxon>Pentapetalae</taxon>
        <taxon>rosids</taxon>
        <taxon>fabids</taxon>
        <taxon>Fabales</taxon>
        <taxon>Fabaceae</taxon>
        <taxon>Papilionoideae</taxon>
        <taxon>50 kb inversion clade</taxon>
        <taxon>dalbergioids sensu lato</taxon>
        <taxon>Dalbergieae</taxon>
        <taxon>Pterocarpus clade</taxon>
        <taxon>Stylosanthes</taxon>
    </lineage>
</organism>
<sequence>MTKDAYASMNQERMRYDQILQEAVAQQAKEVNKRKARVVMPDSEEELTSSPSEEWNSKPVARAAAGHPSNGAVARELKTCAPVHGCL</sequence>
<proteinExistence type="predicted"/>
<dbReference type="Proteomes" id="UP001341840">
    <property type="component" value="Unassembled WGS sequence"/>
</dbReference>
<dbReference type="EMBL" id="JASCZI010183153">
    <property type="protein sequence ID" value="MED6189106.1"/>
    <property type="molecule type" value="Genomic_DNA"/>
</dbReference>
<keyword evidence="3" id="KW-1185">Reference proteome</keyword>
<evidence type="ECO:0000313" key="2">
    <source>
        <dbReference type="EMBL" id="MED6189106.1"/>
    </source>
</evidence>
<evidence type="ECO:0000256" key="1">
    <source>
        <dbReference type="SAM" id="MobiDB-lite"/>
    </source>
</evidence>
<feature type="region of interest" description="Disordered" evidence="1">
    <location>
        <begin position="35"/>
        <end position="69"/>
    </location>
</feature>
<protein>
    <submittedName>
        <fullName evidence="2">Uncharacterized protein</fullName>
    </submittedName>
</protein>
<comment type="caution">
    <text evidence="2">The sequence shown here is derived from an EMBL/GenBank/DDBJ whole genome shotgun (WGS) entry which is preliminary data.</text>
</comment>
<reference evidence="2 3" key="1">
    <citation type="journal article" date="2023" name="Plants (Basel)">
        <title>Bridging the Gap: Combining Genomics and Transcriptomics Approaches to Understand Stylosanthes scabra, an Orphan Legume from the Brazilian Caatinga.</title>
        <authorList>
            <person name="Ferreira-Neto J.R.C."/>
            <person name="da Silva M.D."/>
            <person name="Binneck E."/>
            <person name="de Melo N.F."/>
            <person name="da Silva R.H."/>
            <person name="de Melo A.L.T.M."/>
            <person name="Pandolfi V."/>
            <person name="Bustamante F.O."/>
            <person name="Brasileiro-Vidal A.C."/>
            <person name="Benko-Iseppon A.M."/>
        </authorList>
    </citation>
    <scope>NUCLEOTIDE SEQUENCE [LARGE SCALE GENOMIC DNA]</scope>
    <source>
        <tissue evidence="2">Leaves</tissue>
    </source>
</reference>
<evidence type="ECO:0000313" key="3">
    <source>
        <dbReference type="Proteomes" id="UP001341840"/>
    </source>
</evidence>
<accession>A0ABU6WT72</accession>